<dbReference type="Proteomes" id="UP000036403">
    <property type="component" value="Unassembled WGS sequence"/>
</dbReference>
<dbReference type="InterPro" id="IPR008906">
    <property type="entry name" value="HATC_C_dom"/>
</dbReference>
<dbReference type="EMBL" id="LBMM01007524">
    <property type="protein sequence ID" value="KMQ89652.1"/>
    <property type="molecule type" value="Genomic_DNA"/>
</dbReference>
<dbReference type="InterPro" id="IPR012337">
    <property type="entry name" value="RNaseH-like_sf"/>
</dbReference>
<comment type="caution">
    <text evidence="2">The sequence shown here is derived from an EMBL/GenBank/DDBJ whole genome shotgun (WGS) entry which is preliminary data.</text>
</comment>
<dbReference type="Pfam" id="PF05699">
    <property type="entry name" value="Dimer_Tnp_hAT"/>
    <property type="match status" value="1"/>
</dbReference>
<dbReference type="STRING" id="67767.A0A0J7KHA8"/>
<reference evidence="2 3" key="1">
    <citation type="submission" date="2015-04" db="EMBL/GenBank/DDBJ databases">
        <title>Lasius niger genome sequencing.</title>
        <authorList>
            <person name="Konorov E.A."/>
            <person name="Nikitin M.A."/>
            <person name="Kirill M.V."/>
            <person name="Chang P."/>
        </authorList>
    </citation>
    <scope>NUCLEOTIDE SEQUENCE [LARGE SCALE GENOMIC DNA]</scope>
    <source>
        <tissue evidence="2">Whole</tissue>
    </source>
</reference>
<name>A0A0J7KHA8_LASNI</name>
<protein>
    <submittedName>
        <fullName evidence="2">Putative zinc finger protein 862</fullName>
    </submittedName>
</protein>
<organism evidence="2 3">
    <name type="scientific">Lasius niger</name>
    <name type="common">Black garden ant</name>
    <dbReference type="NCBI Taxonomy" id="67767"/>
    <lineage>
        <taxon>Eukaryota</taxon>
        <taxon>Metazoa</taxon>
        <taxon>Ecdysozoa</taxon>
        <taxon>Arthropoda</taxon>
        <taxon>Hexapoda</taxon>
        <taxon>Insecta</taxon>
        <taxon>Pterygota</taxon>
        <taxon>Neoptera</taxon>
        <taxon>Endopterygota</taxon>
        <taxon>Hymenoptera</taxon>
        <taxon>Apocrita</taxon>
        <taxon>Aculeata</taxon>
        <taxon>Formicoidea</taxon>
        <taxon>Formicidae</taxon>
        <taxon>Formicinae</taxon>
        <taxon>Lasius</taxon>
        <taxon>Lasius</taxon>
    </lineage>
</organism>
<proteinExistence type="predicted"/>
<dbReference type="SUPFAM" id="SSF53098">
    <property type="entry name" value="Ribonuclease H-like"/>
    <property type="match status" value="1"/>
</dbReference>
<feature type="domain" description="HAT C-terminal dimerisation" evidence="1">
    <location>
        <begin position="124"/>
        <end position="194"/>
    </location>
</feature>
<evidence type="ECO:0000259" key="1">
    <source>
        <dbReference type="Pfam" id="PF05699"/>
    </source>
</evidence>
<gene>
    <name evidence="2" type="ORF">RF55_10694</name>
</gene>
<accession>A0A0J7KHA8</accession>
<keyword evidence="3" id="KW-1185">Reference proteome</keyword>
<dbReference type="OrthoDB" id="7555380at2759"/>
<evidence type="ECO:0000313" key="2">
    <source>
        <dbReference type="EMBL" id="KMQ89652.1"/>
    </source>
</evidence>
<dbReference type="PaxDb" id="67767-A0A0J7KHA8"/>
<dbReference type="AlphaFoldDB" id="A0A0J7KHA8"/>
<sequence length="299" mass="34475">MLRRENFKPVELVNYGENFWKVAYNVKLPDEKLRQVQNCCTDFLVKFTQELTNRLPSCIEAVEKLRAFSPNIALRARGRPELKNLPLDIIRDPSLDLEAMESQWIKLASFNLLEICPDENDIEVVDIIKFWSCVWNMKNGAGYRIFHDLAKFVLSALSLPLSNAVVERLFSILNVVKTKLRNKLEIEMLEALLRVRIHFQANDICCSSFEPSKEMVENFNSKQMYRKRQNETAAASNNEEEIDNLNEVPGIVIGLTPEDGDIDDEGVAPVAEWDQMLDLLAESLKIKLVLRKRLYLSKQ</sequence>
<evidence type="ECO:0000313" key="3">
    <source>
        <dbReference type="Proteomes" id="UP000036403"/>
    </source>
</evidence>
<dbReference type="GO" id="GO:0046983">
    <property type="term" value="F:protein dimerization activity"/>
    <property type="evidence" value="ECO:0007669"/>
    <property type="project" value="InterPro"/>
</dbReference>